<keyword evidence="5" id="KW-1185">Reference proteome</keyword>
<feature type="transmembrane region" description="Helical" evidence="1">
    <location>
        <begin position="38"/>
        <end position="56"/>
    </location>
</feature>
<name>A0A1I2UGH2_9FIRM</name>
<keyword evidence="1" id="KW-0812">Transmembrane</keyword>
<dbReference type="OrthoDB" id="1805819at2"/>
<evidence type="ECO:0000313" key="5">
    <source>
        <dbReference type="Proteomes" id="UP000199337"/>
    </source>
</evidence>
<organism evidence="4 5">
    <name type="scientific">Desulfotruncus arcticus DSM 17038</name>
    <dbReference type="NCBI Taxonomy" id="1121424"/>
    <lineage>
        <taxon>Bacteria</taxon>
        <taxon>Bacillati</taxon>
        <taxon>Bacillota</taxon>
        <taxon>Clostridia</taxon>
        <taxon>Eubacteriales</taxon>
        <taxon>Desulfallaceae</taxon>
        <taxon>Desulfotruncus</taxon>
    </lineage>
</organism>
<dbReference type="InterPro" id="IPR025164">
    <property type="entry name" value="Toastrack_DUF4097"/>
</dbReference>
<evidence type="ECO:0000256" key="1">
    <source>
        <dbReference type="SAM" id="Phobius"/>
    </source>
</evidence>
<dbReference type="Proteomes" id="UP000199337">
    <property type="component" value="Unassembled WGS sequence"/>
</dbReference>
<dbReference type="AlphaFoldDB" id="A0A1I2UGH2"/>
<reference evidence="5" key="1">
    <citation type="submission" date="2016-10" db="EMBL/GenBank/DDBJ databases">
        <authorList>
            <person name="Varghese N."/>
            <person name="Submissions S."/>
        </authorList>
    </citation>
    <scope>NUCLEOTIDE SEQUENCE [LARGE SCALE GENOMIC DNA]</scope>
    <source>
        <strain evidence="5">DSM 17038</strain>
    </source>
</reference>
<dbReference type="Pfam" id="PF13349">
    <property type="entry name" value="DUF4097"/>
    <property type="match status" value="1"/>
</dbReference>
<accession>A0A1I2UGH2</accession>
<keyword evidence="1" id="KW-1133">Transmembrane helix</keyword>
<proteinExistence type="predicted"/>
<evidence type="ECO:0000313" key="4">
    <source>
        <dbReference type="EMBL" id="SFG76235.1"/>
    </source>
</evidence>
<feature type="domain" description="LiaI-LiaF-like transmembrane region" evidence="3">
    <location>
        <begin position="13"/>
        <end position="53"/>
    </location>
</feature>
<protein>
    <submittedName>
        <fullName evidence="4">Putative adhesin</fullName>
    </submittedName>
</protein>
<dbReference type="InterPro" id="IPR043726">
    <property type="entry name" value="LiaI-LiaF-like_TM1"/>
</dbReference>
<sequence length="361" mass="38224">MAAKGMSKAGPVTLALVLVLGGLALLLYNFGALSNPGWLWKLWPLALIGVGLEYFIKKAVNRDVDVHFHVPSVLLIVFVIFAGGALYAISNVGRNLDSFFDGFPLHQARLDYSRSWTSDPVEVKDERQLLIQNETGRVVLKPAPGRALGVEAIIQSPDNGPARQAADSINPAIKREGAVITVSVPQTENQAADRINNYIVTDLVVAVPSGLDVRVESGTGRVQAQNIDAALAINGNTGTVELSDIKGDITVDNNTGRVEVRNPGGNVTADTNTGSIELYSDNPLAGNYHLQSSTGVVSMQLPKGSDLSINAESRTGKVTVWGLPEHQTSAGANNQYSYKFGSGKGLAELTVGTGAVKITVK</sequence>
<keyword evidence="1" id="KW-0472">Membrane</keyword>
<dbReference type="EMBL" id="FOOX01000009">
    <property type="protein sequence ID" value="SFG76235.1"/>
    <property type="molecule type" value="Genomic_DNA"/>
</dbReference>
<dbReference type="Pfam" id="PF18917">
    <property type="entry name" value="LiaI-LiaF-like_TM1"/>
    <property type="match status" value="1"/>
</dbReference>
<feature type="transmembrane region" description="Helical" evidence="1">
    <location>
        <begin position="12"/>
        <end position="32"/>
    </location>
</feature>
<dbReference type="STRING" id="341036.SAMN05660649_02608"/>
<evidence type="ECO:0000259" key="2">
    <source>
        <dbReference type="Pfam" id="PF13349"/>
    </source>
</evidence>
<dbReference type="RefSeq" id="WP_092471816.1">
    <property type="nucleotide sequence ID" value="NZ_FOOX01000009.1"/>
</dbReference>
<feature type="transmembrane region" description="Helical" evidence="1">
    <location>
        <begin position="68"/>
        <end position="89"/>
    </location>
</feature>
<gene>
    <name evidence="4" type="ORF">SAMN05660649_02608</name>
</gene>
<evidence type="ECO:0000259" key="3">
    <source>
        <dbReference type="Pfam" id="PF18917"/>
    </source>
</evidence>
<feature type="domain" description="DUF4097" evidence="2">
    <location>
        <begin position="212"/>
        <end position="326"/>
    </location>
</feature>